<name>A0A254NDF8_9BURK</name>
<dbReference type="Proteomes" id="UP000197446">
    <property type="component" value="Unassembled WGS sequence"/>
</dbReference>
<dbReference type="PANTHER" id="PTHR42748:SF7">
    <property type="entry name" value="NMRA LIKE REDOX SENSOR 1-RELATED"/>
    <property type="match status" value="1"/>
</dbReference>
<dbReference type="Gene3D" id="3.40.50.720">
    <property type="entry name" value="NAD(P)-binding Rossmann-like Domain"/>
    <property type="match status" value="1"/>
</dbReference>
<dbReference type="Gene3D" id="3.90.25.10">
    <property type="entry name" value="UDP-galactose 4-epimerase, domain 1"/>
    <property type="match status" value="1"/>
</dbReference>
<dbReference type="Pfam" id="PF05368">
    <property type="entry name" value="NmrA"/>
    <property type="match status" value="1"/>
</dbReference>
<organism evidence="4 5">
    <name type="scientific">Roseateles puraquae</name>
    <dbReference type="NCBI Taxonomy" id="431059"/>
    <lineage>
        <taxon>Bacteria</taxon>
        <taxon>Pseudomonadati</taxon>
        <taxon>Pseudomonadota</taxon>
        <taxon>Betaproteobacteria</taxon>
        <taxon>Burkholderiales</taxon>
        <taxon>Sphaerotilaceae</taxon>
        <taxon>Roseateles</taxon>
    </lineage>
</organism>
<dbReference type="InterPro" id="IPR036291">
    <property type="entry name" value="NAD(P)-bd_dom_sf"/>
</dbReference>
<evidence type="ECO:0000256" key="1">
    <source>
        <dbReference type="ARBA" id="ARBA00006328"/>
    </source>
</evidence>
<keyword evidence="2" id="KW-0521">NADP</keyword>
<gene>
    <name evidence="4" type="ORF">CDO81_06070</name>
</gene>
<evidence type="ECO:0000259" key="3">
    <source>
        <dbReference type="Pfam" id="PF05368"/>
    </source>
</evidence>
<dbReference type="EMBL" id="NISI01000001">
    <property type="protein sequence ID" value="OWR05999.1"/>
    <property type="molecule type" value="Genomic_DNA"/>
</dbReference>
<comment type="caution">
    <text evidence="4">The sequence shown here is derived from an EMBL/GenBank/DDBJ whole genome shotgun (WGS) entry which is preliminary data.</text>
</comment>
<dbReference type="CDD" id="cd05251">
    <property type="entry name" value="NmrA_like_SDR_a"/>
    <property type="match status" value="1"/>
</dbReference>
<dbReference type="AlphaFoldDB" id="A0A254NDF8"/>
<evidence type="ECO:0000313" key="4">
    <source>
        <dbReference type="EMBL" id="OWR05999.1"/>
    </source>
</evidence>
<dbReference type="PANTHER" id="PTHR42748">
    <property type="entry name" value="NITROGEN METABOLITE REPRESSION PROTEIN NMRA FAMILY MEMBER"/>
    <property type="match status" value="1"/>
</dbReference>
<dbReference type="OrthoDB" id="9798669at2"/>
<dbReference type="InterPro" id="IPR051164">
    <property type="entry name" value="NmrA-like_oxidored"/>
</dbReference>
<evidence type="ECO:0000256" key="2">
    <source>
        <dbReference type="ARBA" id="ARBA00022857"/>
    </source>
</evidence>
<comment type="similarity">
    <text evidence="1">Belongs to the NmrA-type oxidoreductase family.</text>
</comment>
<dbReference type="SUPFAM" id="SSF51735">
    <property type="entry name" value="NAD(P)-binding Rossmann-fold domains"/>
    <property type="match status" value="1"/>
</dbReference>
<feature type="domain" description="NmrA-like" evidence="3">
    <location>
        <begin position="11"/>
        <end position="284"/>
    </location>
</feature>
<sequence length="310" mass="33655">MTRLVSRTRPVIAVIGATGAQGGGLVRALLRDPWQRFRVRALTRQPTARAARALAQAGADVMHADLDRPGTLDAALAGIDGLFAITDFWAHFSPERELRQATLIAAAATRASVRHVIWSTQEDTRPDGGPWRVPPMDAKGQADACFQGLPTTYVLPSFYWDNFIHLGLHPLRDARGALQWSLPLGESRLCGIAAEDIGHCIAALFVQGERAVGERVGLAAEQLTGAQMAQVLTQVLGEPVHYRAVSVEDFGRQPFPGAAELSRMFAWQQREEAAYCAVRAPEVACALHPGLQGFAQWAQSRVEVLRQLAG</sequence>
<accession>A0A254NDF8</accession>
<keyword evidence="5" id="KW-1185">Reference proteome</keyword>
<evidence type="ECO:0000313" key="5">
    <source>
        <dbReference type="Proteomes" id="UP000197446"/>
    </source>
</evidence>
<dbReference type="InterPro" id="IPR008030">
    <property type="entry name" value="NmrA-like"/>
</dbReference>
<protein>
    <submittedName>
        <fullName evidence="4">Nucleoside-diphosphate sugar epimerase</fullName>
    </submittedName>
</protein>
<proteinExistence type="inferred from homology"/>
<reference evidence="4 5" key="1">
    <citation type="journal article" date="2007" name="Int. J. Syst. Evol. Microbiol.">
        <title>Description of Pelomonas aquatica sp. nov. and Pelomonas puraquae sp. nov., isolated from industrial and haemodialysis water.</title>
        <authorList>
            <person name="Gomila M."/>
            <person name="Bowien B."/>
            <person name="Falsen E."/>
            <person name="Moore E.R."/>
            <person name="Lalucat J."/>
        </authorList>
    </citation>
    <scope>NUCLEOTIDE SEQUENCE [LARGE SCALE GENOMIC DNA]</scope>
    <source>
        <strain evidence="4 5">CCUG 52769</strain>
    </source>
</reference>